<evidence type="ECO:0000313" key="4">
    <source>
        <dbReference type="EMBL" id="GAI25923.1"/>
    </source>
</evidence>
<dbReference type="GO" id="GO:0050660">
    <property type="term" value="F:flavin adenine dinucleotide binding"/>
    <property type="evidence" value="ECO:0007669"/>
    <property type="project" value="TreeGrafter"/>
</dbReference>
<keyword evidence="1" id="KW-0285">Flavoprotein</keyword>
<comment type="caution">
    <text evidence="4">The sequence shown here is derived from an EMBL/GenBank/DDBJ whole genome shotgun (WGS) entry which is preliminary data.</text>
</comment>
<protein>
    <recommendedName>
        <fullName evidence="3">FAD-dependent oxidoreductase 2 FAD-binding domain-containing protein</fullName>
    </recommendedName>
</protein>
<evidence type="ECO:0000256" key="1">
    <source>
        <dbReference type="ARBA" id="ARBA00022630"/>
    </source>
</evidence>
<dbReference type="Gene3D" id="3.50.50.60">
    <property type="entry name" value="FAD/NAD(P)-binding domain"/>
    <property type="match status" value="1"/>
</dbReference>
<dbReference type="InterPro" id="IPR036188">
    <property type="entry name" value="FAD/NAD-bd_sf"/>
</dbReference>
<evidence type="ECO:0000259" key="3">
    <source>
        <dbReference type="Pfam" id="PF00890"/>
    </source>
</evidence>
<evidence type="ECO:0000256" key="2">
    <source>
        <dbReference type="ARBA" id="ARBA00023002"/>
    </source>
</evidence>
<organism evidence="4">
    <name type="scientific">marine sediment metagenome</name>
    <dbReference type="NCBI Taxonomy" id="412755"/>
    <lineage>
        <taxon>unclassified sequences</taxon>
        <taxon>metagenomes</taxon>
        <taxon>ecological metagenomes</taxon>
    </lineage>
</organism>
<dbReference type="PANTHER" id="PTHR11632:SF73">
    <property type="entry name" value="BLR3196 PROTEIN"/>
    <property type="match status" value="1"/>
</dbReference>
<gene>
    <name evidence="4" type="ORF">S06H3_37748</name>
</gene>
<dbReference type="PANTHER" id="PTHR11632">
    <property type="entry name" value="SUCCINATE DEHYDROGENASE 2 FLAVOPROTEIN SUBUNIT"/>
    <property type="match status" value="1"/>
</dbReference>
<proteinExistence type="predicted"/>
<dbReference type="InterPro" id="IPR003953">
    <property type="entry name" value="FAD-dep_OxRdtase_2_FAD-bd"/>
</dbReference>
<feature type="domain" description="FAD-dependent oxidoreductase 2 FAD-binding" evidence="3">
    <location>
        <begin position="26"/>
        <end position="206"/>
    </location>
</feature>
<dbReference type="Pfam" id="PF00890">
    <property type="entry name" value="FAD_binding_2"/>
    <property type="match status" value="1"/>
</dbReference>
<dbReference type="GO" id="GO:0000104">
    <property type="term" value="F:succinate dehydrogenase activity"/>
    <property type="evidence" value="ECO:0007669"/>
    <property type="project" value="TreeGrafter"/>
</dbReference>
<sequence>YPSIAHPKINGLVAEEYGCMRANDLAGLASRKLSIITAKDALKPVVVLEDIGVKVREEDGTFKMIAARIGGGLTRREGEEKIGTAGDSILYRGADLKIRLAAEVRRRGVRLFQRTMLTSLITKDGSVVGATALNVRNGELLVFRAKAILLSTGGSQSRMYSYPFSTFPNNLFTGYSNPASTADGHIAAYRAGAKLTNLEFISIGINNL</sequence>
<dbReference type="GO" id="GO:0009055">
    <property type="term" value="F:electron transfer activity"/>
    <property type="evidence" value="ECO:0007669"/>
    <property type="project" value="TreeGrafter"/>
</dbReference>
<name>X1M3J1_9ZZZZ</name>
<dbReference type="SUPFAM" id="SSF51905">
    <property type="entry name" value="FAD/NAD(P)-binding domain"/>
    <property type="match status" value="1"/>
</dbReference>
<dbReference type="GO" id="GO:0009061">
    <property type="term" value="P:anaerobic respiration"/>
    <property type="evidence" value="ECO:0007669"/>
    <property type="project" value="TreeGrafter"/>
</dbReference>
<dbReference type="AlphaFoldDB" id="X1M3J1"/>
<keyword evidence="2" id="KW-0560">Oxidoreductase</keyword>
<dbReference type="GO" id="GO:0005886">
    <property type="term" value="C:plasma membrane"/>
    <property type="evidence" value="ECO:0007669"/>
    <property type="project" value="TreeGrafter"/>
</dbReference>
<reference evidence="4" key="1">
    <citation type="journal article" date="2014" name="Front. Microbiol.">
        <title>High frequency of phylogenetically diverse reductive dehalogenase-homologous genes in deep subseafloor sedimentary metagenomes.</title>
        <authorList>
            <person name="Kawai M."/>
            <person name="Futagami T."/>
            <person name="Toyoda A."/>
            <person name="Takaki Y."/>
            <person name="Nishi S."/>
            <person name="Hori S."/>
            <person name="Arai W."/>
            <person name="Tsubouchi T."/>
            <person name="Morono Y."/>
            <person name="Uchiyama I."/>
            <person name="Ito T."/>
            <person name="Fujiyama A."/>
            <person name="Inagaki F."/>
            <person name="Takami H."/>
        </authorList>
    </citation>
    <scope>NUCLEOTIDE SEQUENCE</scope>
    <source>
        <strain evidence="4">Expedition CK06-06</strain>
    </source>
</reference>
<dbReference type="InterPro" id="IPR030664">
    <property type="entry name" value="SdhA/FrdA/AprA"/>
</dbReference>
<dbReference type="EMBL" id="BARV01022957">
    <property type="protein sequence ID" value="GAI25923.1"/>
    <property type="molecule type" value="Genomic_DNA"/>
</dbReference>
<feature type="non-terminal residue" evidence="4">
    <location>
        <position position="1"/>
    </location>
</feature>
<accession>X1M3J1</accession>